<evidence type="ECO:0000259" key="1">
    <source>
        <dbReference type="SMART" id="SM00421"/>
    </source>
</evidence>
<dbReference type="InterPro" id="IPR036388">
    <property type="entry name" value="WH-like_DNA-bd_sf"/>
</dbReference>
<dbReference type="GO" id="GO:0006355">
    <property type="term" value="P:regulation of DNA-templated transcription"/>
    <property type="evidence" value="ECO:0007669"/>
    <property type="project" value="InterPro"/>
</dbReference>
<evidence type="ECO:0000313" key="3">
    <source>
        <dbReference type="Proteomes" id="UP000076023"/>
    </source>
</evidence>
<dbReference type="InterPro" id="IPR016032">
    <property type="entry name" value="Sig_transdc_resp-reg_C-effctor"/>
</dbReference>
<keyword evidence="3" id="KW-1185">Reference proteome</keyword>
<dbReference type="AlphaFoldDB" id="A0A146GD40"/>
<comment type="caution">
    <text evidence="2">The sequence shown here is derived from an EMBL/GenBank/DDBJ whole genome shotgun (WGS) entry which is preliminary data.</text>
</comment>
<dbReference type="InParanoid" id="A0A146GD40"/>
<sequence>MEWIVREVDADNAIWVAAARVQDTATAEEDPFFGWRLRVRLPLRPEPPSYQEILNRYYKPEHYGKLTPTFHLRSHANKIDHVGMTGRASLAETGTFRAHSLRSGEWIDFDAFRKTTHYKLYFQIPGILDRMTIGLPVTERCESFFMIDRYRRKGKSPKRIFTREETSLAGFAARSVPALHRRLLLGNGLLAGDKLFSPAEQRILSLLLDGRSEKEIADAMGQKTPTTHKYVMTIYNRYGVKSRASLLALWLGGSSRDSLP</sequence>
<name>A0A146GD40_TERSA</name>
<dbReference type="GO" id="GO:0003677">
    <property type="term" value="F:DNA binding"/>
    <property type="evidence" value="ECO:0007669"/>
    <property type="project" value="InterPro"/>
</dbReference>
<dbReference type="Pfam" id="PF00196">
    <property type="entry name" value="GerE"/>
    <property type="match status" value="1"/>
</dbReference>
<organism evidence="2 3">
    <name type="scientific">Terrimicrobium sacchariphilum</name>
    <dbReference type="NCBI Taxonomy" id="690879"/>
    <lineage>
        <taxon>Bacteria</taxon>
        <taxon>Pseudomonadati</taxon>
        <taxon>Verrucomicrobiota</taxon>
        <taxon>Terrimicrobiia</taxon>
        <taxon>Terrimicrobiales</taxon>
        <taxon>Terrimicrobiaceae</taxon>
        <taxon>Terrimicrobium</taxon>
    </lineage>
</organism>
<gene>
    <name evidence="2" type="ORF">TSACC_3556</name>
</gene>
<dbReference type="SUPFAM" id="SSF46894">
    <property type="entry name" value="C-terminal effector domain of the bipartite response regulators"/>
    <property type="match status" value="1"/>
</dbReference>
<reference evidence="3" key="1">
    <citation type="journal article" date="2017" name="Genome Announc.">
        <title>Draft Genome Sequence of Terrimicrobium sacchariphilum NM-5T, a Facultative Anaerobic Soil Bacterium of the Class Spartobacteria.</title>
        <authorList>
            <person name="Qiu Y.L."/>
            <person name="Tourlousse D.M."/>
            <person name="Matsuura N."/>
            <person name="Ohashi A."/>
            <person name="Sekiguchi Y."/>
        </authorList>
    </citation>
    <scope>NUCLEOTIDE SEQUENCE [LARGE SCALE GENOMIC DNA]</scope>
    <source>
        <strain evidence="3">NM-5</strain>
    </source>
</reference>
<dbReference type="EMBL" id="BDCO01000003">
    <property type="protein sequence ID" value="GAT35489.1"/>
    <property type="molecule type" value="Genomic_DNA"/>
</dbReference>
<dbReference type="Proteomes" id="UP000076023">
    <property type="component" value="Unassembled WGS sequence"/>
</dbReference>
<dbReference type="Gene3D" id="1.10.10.10">
    <property type="entry name" value="Winged helix-like DNA-binding domain superfamily/Winged helix DNA-binding domain"/>
    <property type="match status" value="1"/>
</dbReference>
<protein>
    <submittedName>
        <fullName evidence="2">Regulatory protein, luxR family</fullName>
    </submittedName>
</protein>
<dbReference type="STRING" id="690879.TSACC_3556"/>
<dbReference type="InterPro" id="IPR000792">
    <property type="entry name" value="Tscrpt_reg_LuxR_C"/>
</dbReference>
<dbReference type="SMART" id="SM00421">
    <property type="entry name" value="HTH_LUXR"/>
    <property type="match status" value="1"/>
</dbReference>
<accession>A0A146GD40</accession>
<proteinExistence type="predicted"/>
<feature type="domain" description="HTH luxR-type" evidence="1">
    <location>
        <begin position="193"/>
        <end position="250"/>
    </location>
</feature>
<evidence type="ECO:0000313" key="2">
    <source>
        <dbReference type="EMBL" id="GAT35489.1"/>
    </source>
</evidence>